<reference evidence="3" key="1">
    <citation type="submission" date="2017-11" db="EMBL/GenBank/DDBJ databases">
        <authorList>
            <person name="Lima N.C."/>
            <person name="Parody-Merino A.M."/>
            <person name="Battley P.F."/>
            <person name="Fidler A.E."/>
            <person name="Prosdocimi F."/>
        </authorList>
    </citation>
    <scope>NUCLEOTIDE SEQUENCE [LARGE SCALE GENOMIC DNA]</scope>
</reference>
<evidence type="ECO:0000313" key="2">
    <source>
        <dbReference type="EMBL" id="PKU35460.1"/>
    </source>
</evidence>
<accession>A0A2I0TNV5</accession>
<organism evidence="2 3">
    <name type="scientific">Limosa lapponica baueri</name>
    <dbReference type="NCBI Taxonomy" id="1758121"/>
    <lineage>
        <taxon>Eukaryota</taxon>
        <taxon>Metazoa</taxon>
        <taxon>Chordata</taxon>
        <taxon>Craniata</taxon>
        <taxon>Vertebrata</taxon>
        <taxon>Euteleostomi</taxon>
        <taxon>Archelosauria</taxon>
        <taxon>Archosauria</taxon>
        <taxon>Dinosauria</taxon>
        <taxon>Saurischia</taxon>
        <taxon>Theropoda</taxon>
        <taxon>Coelurosauria</taxon>
        <taxon>Aves</taxon>
        <taxon>Neognathae</taxon>
        <taxon>Neoaves</taxon>
        <taxon>Charadriiformes</taxon>
        <taxon>Scolopacidae</taxon>
        <taxon>Limosa</taxon>
    </lineage>
</organism>
<dbReference type="Proteomes" id="UP000233556">
    <property type="component" value="Unassembled WGS sequence"/>
</dbReference>
<protein>
    <submittedName>
        <fullName evidence="2">Uncharacterized protein</fullName>
    </submittedName>
</protein>
<dbReference type="EMBL" id="KZ508247">
    <property type="protein sequence ID" value="PKU35460.1"/>
    <property type="molecule type" value="Genomic_DNA"/>
</dbReference>
<evidence type="ECO:0000313" key="3">
    <source>
        <dbReference type="Proteomes" id="UP000233556"/>
    </source>
</evidence>
<keyword evidence="3" id="KW-1185">Reference proteome</keyword>
<reference evidence="3" key="2">
    <citation type="submission" date="2017-12" db="EMBL/GenBank/DDBJ databases">
        <title>Genome sequence of the Bar-tailed Godwit (Limosa lapponica baueri).</title>
        <authorList>
            <person name="Lima N.C.B."/>
            <person name="Parody-Merino A.M."/>
            <person name="Battley P.F."/>
            <person name="Fidler A.E."/>
            <person name="Prosdocimi F."/>
        </authorList>
    </citation>
    <scope>NUCLEOTIDE SEQUENCE [LARGE SCALE GENOMIC DNA]</scope>
</reference>
<sequence>MAPRHRERALSAAGSPVTHQRLLAAFFSKLSPPRSRDSSPEPPLTEQPSRAFALDPSAPKEISKKSLPPAQPLIELRDVFGETVS</sequence>
<evidence type="ECO:0000256" key="1">
    <source>
        <dbReference type="SAM" id="MobiDB-lite"/>
    </source>
</evidence>
<feature type="region of interest" description="Disordered" evidence="1">
    <location>
        <begin position="29"/>
        <end position="69"/>
    </location>
</feature>
<dbReference type="AlphaFoldDB" id="A0A2I0TNV5"/>
<gene>
    <name evidence="2" type="ORF">llap_14235</name>
</gene>
<name>A0A2I0TNV5_LIMLA</name>
<proteinExistence type="predicted"/>